<name>A0A841CS87_9PSEU</name>
<feature type="region of interest" description="Disordered" evidence="1">
    <location>
        <begin position="32"/>
        <end position="54"/>
    </location>
</feature>
<sequence length="54" mass="6191">MIDLPMVATWIAVRLTRSRQLNRTRIYGAQMNGPQMNGLQMNGPQLIARQPERP</sequence>
<feature type="compositionally biased region" description="Polar residues" evidence="1">
    <location>
        <begin position="32"/>
        <end position="43"/>
    </location>
</feature>
<accession>A0A841CS87</accession>
<protein>
    <submittedName>
        <fullName evidence="2">Uncharacterized protein</fullName>
    </submittedName>
</protein>
<dbReference type="EMBL" id="JACHJN010000009">
    <property type="protein sequence ID" value="MBB5958835.1"/>
    <property type="molecule type" value="Genomic_DNA"/>
</dbReference>
<keyword evidence="3" id="KW-1185">Reference proteome</keyword>
<dbReference type="Proteomes" id="UP000547510">
    <property type="component" value="Unassembled WGS sequence"/>
</dbReference>
<reference evidence="2 3" key="1">
    <citation type="submission" date="2020-08" db="EMBL/GenBank/DDBJ databases">
        <title>Genomic Encyclopedia of Type Strains, Phase III (KMG-III): the genomes of soil and plant-associated and newly described type strains.</title>
        <authorList>
            <person name="Whitman W."/>
        </authorList>
    </citation>
    <scope>NUCLEOTIDE SEQUENCE [LARGE SCALE GENOMIC DNA]</scope>
    <source>
        <strain evidence="2 3">CECT 8640</strain>
    </source>
</reference>
<gene>
    <name evidence="2" type="ORF">FHS29_005444</name>
</gene>
<organism evidence="2 3">
    <name type="scientific">Saccharothrix tamanrassetensis</name>
    <dbReference type="NCBI Taxonomy" id="1051531"/>
    <lineage>
        <taxon>Bacteria</taxon>
        <taxon>Bacillati</taxon>
        <taxon>Actinomycetota</taxon>
        <taxon>Actinomycetes</taxon>
        <taxon>Pseudonocardiales</taxon>
        <taxon>Pseudonocardiaceae</taxon>
        <taxon>Saccharothrix</taxon>
    </lineage>
</organism>
<evidence type="ECO:0000256" key="1">
    <source>
        <dbReference type="SAM" id="MobiDB-lite"/>
    </source>
</evidence>
<proteinExistence type="predicted"/>
<comment type="caution">
    <text evidence="2">The sequence shown here is derived from an EMBL/GenBank/DDBJ whole genome shotgun (WGS) entry which is preliminary data.</text>
</comment>
<evidence type="ECO:0000313" key="2">
    <source>
        <dbReference type="EMBL" id="MBB5958835.1"/>
    </source>
</evidence>
<dbReference type="AlphaFoldDB" id="A0A841CS87"/>
<evidence type="ECO:0000313" key="3">
    <source>
        <dbReference type="Proteomes" id="UP000547510"/>
    </source>
</evidence>